<protein>
    <submittedName>
        <fullName evidence="1">Uncharacterized protein</fullName>
    </submittedName>
</protein>
<accession>A0A1S0U2U2</accession>
<dbReference type="KEGG" id="loa:LOAG_04896"/>
<organism evidence="1">
    <name type="scientific">Loa loa</name>
    <name type="common">Eye worm</name>
    <name type="synonym">Filaria loa</name>
    <dbReference type="NCBI Taxonomy" id="7209"/>
    <lineage>
        <taxon>Eukaryota</taxon>
        <taxon>Metazoa</taxon>
        <taxon>Ecdysozoa</taxon>
        <taxon>Nematoda</taxon>
        <taxon>Chromadorea</taxon>
        <taxon>Rhabditida</taxon>
        <taxon>Spirurina</taxon>
        <taxon>Spiruromorpha</taxon>
        <taxon>Filarioidea</taxon>
        <taxon>Onchocercidae</taxon>
        <taxon>Loa</taxon>
    </lineage>
</organism>
<dbReference type="RefSeq" id="XP_003140481.1">
    <property type="nucleotide sequence ID" value="XM_003140433.1"/>
</dbReference>
<dbReference type="CTD" id="9942303"/>
<name>A0A1S0U2U2_LOALO</name>
<proteinExistence type="predicted"/>
<dbReference type="GeneID" id="9942303"/>
<dbReference type="EMBL" id="JH712102">
    <property type="protein sequence ID" value="EFO23586.1"/>
    <property type="molecule type" value="Genomic_DNA"/>
</dbReference>
<dbReference type="AlphaFoldDB" id="A0A1S0U2U2"/>
<gene>
    <name evidence="1" type="ORF">LOAG_04896</name>
</gene>
<sequence>MARSVRYTQLNPQAYNHHEIYLSITFFSSINLPHSSTSVLPHGTFFTWQLLIQKIEILISYHMQEIHIRCTKLHFNIEKIESCPRTGKGRRTRVLFNTVTDMY</sequence>
<evidence type="ECO:0000313" key="1">
    <source>
        <dbReference type="EMBL" id="EFO23586.1"/>
    </source>
</evidence>
<dbReference type="InParanoid" id="A0A1S0U2U2"/>
<reference evidence="1" key="1">
    <citation type="submission" date="2012-04" db="EMBL/GenBank/DDBJ databases">
        <title>The Genome Sequence of Loa loa.</title>
        <authorList>
            <consortium name="The Broad Institute Genome Sequencing Platform"/>
            <consortium name="Broad Institute Genome Sequencing Center for Infectious Disease"/>
            <person name="Nutman T.B."/>
            <person name="Fink D.L."/>
            <person name="Russ C."/>
            <person name="Young S."/>
            <person name="Zeng Q."/>
            <person name="Gargeya S."/>
            <person name="Alvarado L."/>
            <person name="Berlin A."/>
            <person name="Chapman S.B."/>
            <person name="Chen Z."/>
            <person name="Freedman E."/>
            <person name="Gellesch M."/>
            <person name="Goldberg J."/>
            <person name="Griggs A."/>
            <person name="Gujja S."/>
            <person name="Heilman E.R."/>
            <person name="Heiman D."/>
            <person name="Howarth C."/>
            <person name="Mehta T."/>
            <person name="Neiman D."/>
            <person name="Pearson M."/>
            <person name="Roberts A."/>
            <person name="Saif S."/>
            <person name="Shea T."/>
            <person name="Shenoy N."/>
            <person name="Sisk P."/>
            <person name="Stolte C."/>
            <person name="Sykes S."/>
            <person name="White J."/>
            <person name="Yandava C."/>
            <person name="Haas B."/>
            <person name="Henn M.R."/>
            <person name="Nusbaum C."/>
            <person name="Birren B."/>
        </authorList>
    </citation>
    <scope>NUCLEOTIDE SEQUENCE [LARGE SCALE GENOMIC DNA]</scope>
</reference>